<organism evidence="6 7">
    <name type="scientific">Lingula anatina</name>
    <name type="common">Brachiopod</name>
    <name type="synonym">Lingula unguis</name>
    <dbReference type="NCBI Taxonomy" id="7574"/>
    <lineage>
        <taxon>Eukaryota</taxon>
        <taxon>Metazoa</taxon>
        <taxon>Spiralia</taxon>
        <taxon>Lophotrochozoa</taxon>
        <taxon>Brachiopoda</taxon>
        <taxon>Linguliformea</taxon>
        <taxon>Lingulata</taxon>
        <taxon>Lingulida</taxon>
        <taxon>Linguloidea</taxon>
        <taxon>Lingulidae</taxon>
        <taxon>Lingula</taxon>
    </lineage>
</organism>
<name>A0A1S3J009_LINAN</name>
<dbReference type="GO" id="GO:0042060">
    <property type="term" value="P:wound healing"/>
    <property type="evidence" value="ECO:0007669"/>
    <property type="project" value="TreeGrafter"/>
</dbReference>
<dbReference type="Pfam" id="PF23070">
    <property type="entry name" value="DUF7043"/>
    <property type="match status" value="1"/>
</dbReference>
<dbReference type="KEGG" id="lak:106168567"/>
<keyword evidence="6" id="KW-1185">Reference proteome</keyword>
<feature type="signal peptide" evidence="2">
    <location>
        <begin position="1"/>
        <end position="26"/>
    </location>
</feature>
<evidence type="ECO:0000259" key="5">
    <source>
        <dbReference type="Pfam" id="PF23071"/>
    </source>
</evidence>
<evidence type="ECO:0000259" key="3">
    <source>
        <dbReference type="Pfam" id="PF23069"/>
    </source>
</evidence>
<keyword evidence="1" id="KW-1133">Transmembrane helix</keyword>
<gene>
    <name evidence="7" type="primary">LOC106168567</name>
</gene>
<dbReference type="OrthoDB" id="9982946at2759"/>
<feature type="domain" description="DUF7042" evidence="3">
    <location>
        <begin position="444"/>
        <end position="581"/>
    </location>
</feature>
<evidence type="ECO:0000313" key="7">
    <source>
        <dbReference type="RefSeq" id="XP_013403139.1"/>
    </source>
</evidence>
<dbReference type="InterPro" id="IPR055471">
    <property type="entry name" value="DUF7043"/>
</dbReference>
<dbReference type="GeneID" id="106168567"/>
<evidence type="ECO:0000259" key="4">
    <source>
        <dbReference type="Pfam" id="PF23070"/>
    </source>
</evidence>
<feature type="transmembrane region" description="Helical" evidence="1">
    <location>
        <begin position="621"/>
        <end position="649"/>
    </location>
</feature>
<dbReference type="PANTHER" id="PTHR22255">
    <property type="entry name" value="LP06548P"/>
    <property type="match status" value="1"/>
</dbReference>
<dbReference type="Proteomes" id="UP000085678">
    <property type="component" value="Unplaced"/>
</dbReference>
<dbReference type="InParanoid" id="A0A1S3J009"/>
<reference evidence="7" key="1">
    <citation type="submission" date="2025-08" db="UniProtKB">
        <authorList>
            <consortium name="RefSeq"/>
        </authorList>
    </citation>
    <scope>IDENTIFICATION</scope>
    <source>
        <tissue evidence="7">Gonads</tissue>
    </source>
</reference>
<keyword evidence="1" id="KW-0812">Transmembrane</keyword>
<evidence type="ECO:0000313" key="6">
    <source>
        <dbReference type="Proteomes" id="UP000085678"/>
    </source>
</evidence>
<dbReference type="Pfam" id="PF23071">
    <property type="entry name" value="DUF7044"/>
    <property type="match status" value="1"/>
</dbReference>
<dbReference type="STRING" id="7574.A0A1S3J009"/>
<dbReference type="RefSeq" id="XP_013403139.1">
    <property type="nucleotide sequence ID" value="XM_013547685.1"/>
</dbReference>
<dbReference type="InterPro" id="IPR055470">
    <property type="entry name" value="DUF7042"/>
</dbReference>
<dbReference type="Pfam" id="PF23069">
    <property type="entry name" value="DUF7042"/>
    <property type="match status" value="2"/>
</dbReference>
<dbReference type="InterPro" id="IPR055472">
    <property type="entry name" value="DUF7044"/>
</dbReference>
<evidence type="ECO:0000256" key="2">
    <source>
        <dbReference type="SAM" id="SignalP"/>
    </source>
</evidence>
<keyword evidence="1" id="KW-0472">Membrane</keyword>
<feature type="domain" description="DUF7042" evidence="3">
    <location>
        <begin position="155"/>
        <end position="292"/>
    </location>
</feature>
<keyword evidence="2" id="KW-0732">Signal</keyword>
<protein>
    <submittedName>
        <fullName evidence="7">Uncharacterized protein LOC106168567</fullName>
    </submittedName>
</protein>
<feature type="domain" description="DUF7043" evidence="4">
    <location>
        <begin position="304"/>
        <end position="397"/>
    </location>
</feature>
<dbReference type="OMA" id="VFDWDFY"/>
<feature type="domain" description="DUF7044" evidence="5">
    <location>
        <begin position="27"/>
        <end position="135"/>
    </location>
</feature>
<feature type="chain" id="PRO_5010295465" evidence="2">
    <location>
        <begin position="27"/>
        <end position="650"/>
    </location>
</feature>
<accession>A0A1S3J009</accession>
<proteinExistence type="predicted"/>
<sequence>MAARCGGVLVGQICIVLTLLVLCTQAQQCQFPSGFLGDWYSKENGEDTDTVIDGTAFQINSREYGGPCIASRRYNETTTHEQNNKLKVLIRNSRGGNNCYMCLELYLRTPNILQQRSASSCRSSPIAPSLEDVCNAIRPQAGLVTMFRKSAINVNCRTTFEGVFQFTYEYDVGGGGICNSPSSIITACQLPGSVYYDNQAFDMVYAVCPGLSMSKDDTIRYQCLGSWLDDNGNIFAAVMNTGEDRPYRRFRCMLTRKEQQRGNNEVRWTMSESAECSTLKSPYEGPIRLLLTPVVGSTQLREITPSCNLPRNFSGTWFTTGEYDSTVTINYTHIYFKTKIDQFTTRETYFTCQQTQQSSYMMTSVTRGRCEVDYVCFDFLPRHHNIIRYRLGKPFRLSRQEKEQPVEDYLVTKFRQACARPSYVLNEQNYNWKYNTFILYDPSPIECPIQGRYTFKQFGAEKYVTRIRGITERPRVQVDCRDYESEIAICHSRDSKVIEVDAERCRTLDQNARPVGEYDVPDNLLTCVGYWLEDNRSYMVTYDEEDRISRFRCWVYERLTWRDIIMSRAVRAACGVAQTPRSFRASEGASLSIQMFLDEREHDDCPQKFDFGANPWLKENVIYVLGGSITFHGSYILVLCLAFLSLLFAC</sequence>
<dbReference type="PANTHER" id="PTHR22255:SF1">
    <property type="entry name" value="LD32918P"/>
    <property type="match status" value="1"/>
</dbReference>
<evidence type="ECO:0000256" key="1">
    <source>
        <dbReference type="SAM" id="Phobius"/>
    </source>
</evidence>
<dbReference type="AlphaFoldDB" id="A0A1S3J009"/>